<reference evidence="1" key="1">
    <citation type="submission" date="2020-05" db="EMBL/GenBank/DDBJ databases">
        <title>Large-scale comparative analyses of tick genomes elucidate their genetic diversity and vector capacities.</title>
        <authorList>
            <person name="Jia N."/>
            <person name="Wang J."/>
            <person name="Shi W."/>
            <person name="Du L."/>
            <person name="Sun Y."/>
            <person name="Zhan W."/>
            <person name="Jiang J."/>
            <person name="Wang Q."/>
            <person name="Zhang B."/>
            <person name="Ji P."/>
            <person name="Sakyi L.B."/>
            <person name="Cui X."/>
            <person name="Yuan T."/>
            <person name="Jiang B."/>
            <person name="Yang W."/>
            <person name="Lam T.T.-Y."/>
            <person name="Chang Q."/>
            <person name="Ding S."/>
            <person name="Wang X."/>
            <person name="Zhu J."/>
            <person name="Ruan X."/>
            <person name="Zhao L."/>
            <person name="Wei J."/>
            <person name="Que T."/>
            <person name="Du C."/>
            <person name="Cheng J."/>
            <person name="Dai P."/>
            <person name="Han X."/>
            <person name="Huang E."/>
            <person name="Gao Y."/>
            <person name="Liu J."/>
            <person name="Shao H."/>
            <person name="Ye R."/>
            <person name="Li L."/>
            <person name="Wei W."/>
            <person name="Wang X."/>
            <person name="Wang C."/>
            <person name="Yang T."/>
            <person name="Huo Q."/>
            <person name="Li W."/>
            <person name="Guo W."/>
            <person name="Chen H."/>
            <person name="Zhou L."/>
            <person name="Ni X."/>
            <person name="Tian J."/>
            <person name="Zhou Y."/>
            <person name="Sheng Y."/>
            <person name="Liu T."/>
            <person name="Pan Y."/>
            <person name="Xia L."/>
            <person name="Li J."/>
            <person name="Zhao F."/>
            <person name="Cao W."/>
        </authorList>
    </citation>
    <scope>NUCLEOTIDE SEQUENCE</scope>
    <source>
        <strain evidence="1">Dsil-2018</strain>
    </source>
</reference>
<name>A0ACB8DA69_DERSI</name>
<accession>A0ACB8DA69</accession>
<evidence type="ECO:0000313" key="1">
    <source>
        <dbReference type="EMBL" id="KAH7964940.1"/>
    </source>
</evidence>
<protein>
    <submittedName>
        <fullName evidence="1">Uncharacterized protein</fullName>
    </submittedName>
</protein>
<organism evidence="1 2">
    <name type="scientific">Dermacentor silvarum</name>
    <name type="common">Tick</name>
    <dbReference type="NCBI Taxonomy" id="543639"/>
    <lineage>
        <taxon>Eukaryota</taxon>
        <taxon>Metazoa</taxon>
        <taxon>Ecdysozoa</taxon>
        <taxon>Arthropoda</taxon>
        <taxon>Chelicerata</taxon>
        <taxon>Arachnida</taxon>
        <taxon>Acari</taxon>
        <taxon>Parasitiformes</taxon>
        <taxon>Ixodida</taxon>
        <taxon>Ixodoidea</taxon>
        <taxon>Ixodidae</taxon>
        <taxon>Rhipicephalinae</taxon>
        <taxon>Dermacentor</taxon>
    </lineage>
</organism>
<sequence>MEETRRALEELFSLLKCVQCEDLLQEPHIVGLCGHTVCRRCIGRRDACGICGSPTTQRELKPDPQISGVLTCAAKLEQLLSNSKFSGETAPGGDGCLQDAAHASDVGTDRGAKDAGQPGSPAARGTPAKGVQERSSSMGVNTRKVAERRNRLGETPLQVAAIKGDAARVKALLSGGANPNVRDNAGWTPLHEASSQGAVEVVRLLLAAGACVNAAGPDGVTPLHDAVLSNVPDVVLQLCSAGADIDARTNDGRTPVSLAQSELMRAALRSPAAPRAHQPSGSPRPPQQTKEPGAVVLLASGLDETQCQALAQCARLLGGSCTAAFSRDVSHLVVSCDKQGNCCQRTLKVLSAMAAGTWIVNFSWVEDCLQHGLRIDEASHEAQGVRQHPNSKAPQRARLSGGGTLFSGYSVVLQGPFSRGPSRDELATLLTLAGARLLSRVPPSGDHNQAVLVVTDSPATSRTHAATYVEPAWLLDCISRFEITLPSSS</sequence>
<dbReference type="EMBL" id="CM023471">
    <property type="protein sequence ID" value="KAH7964940.1"/>
    <property type="molecule type" value="Genomic_DNA"/>
</dbReference>
<dbReference type="Proteomes" id="UP000821865">
    <property type="component" value="Chromosome 2"/>
</dbReference>
<proteinExistence type="predicted"/>
<gene>
    <name evidence="1" type="ORF">HPB49_002585</name>
</gene>
<evidence type="ECO:0000313" key="2">
    <source>
        <dbReference type="Proteomes" id="UP000821865"/>
    </source>
</evidence>
<keyword evidence="2" id="KW-1185">Reference proteome</keyword>
<comment type="caution">
    <text evidence="1">The sequence shown here is derived from an EMBL/GenBank/DDBJ whole genome shotgun (WGS) entry which is preliminary data.</text>
</comment>